<dbReference type="InterPro" id="IPR029787">
    <property type="entry name" value="Nucleotide_cyclase"/>
</dbReference>
<dbReference type="SUPFAM" id="SSF55073">
    <property type="entry name" value="Nucleotide cyclase"/>
    <property type="match status" value="1"/>
</dbReference>
<evidence type="ECO:0000313" key="7">
    <source>
        <dbReference type="Proteomes" id="UP001432180"/>
    </source>
</evidence>
<keyword evidence="7" id="KW-1185">Reference proteome</keyword>
<proteinExistence type="predicted"/>
<dbReference type="InterPro" id="IPR001633">
    <property type="entry name" value="EAL_dom"/>
</dbReference>
<feature type="domain" description="CBS" evidence="5">
    <location>
        <begin position="290"/>
        <end position="351"/>
    </location>
</feature>
<dbReference type="InterPro" id="IPR035919">
    <property type="entry name" value="EAL_sf"/>
</dbReference>
<dbReference type="InterPro" id="IPR043128">
    <property type="entry name" value="Rev_trsase/Diguanyl_cyclase"/>
</dbReference>
<evidence type="ECO:0000256" key="1">
    <source>
        <dbReference type="PROSITE-ProRule" id="PRU00703"/>
    </source>
</evidence>
<evidence type="ECO:0000313" key="6">
    <source>
        <dbReference type="EMBL" id="WPL18932.1"/>
    </source>
</evidence>
<dbReference type="PROSITE" id="PS50883">
    <property type="entry name" value="EAL"/>
    <property type="match status" value="1"/>
</dbReference>
<sequence length="634" mass="70732">MIKQITPSPLIQLPTSPDHRTGLSGFSIASLCERLEYAFQPIVNPHTGTVFGFEALLRGLDQVGYTTVDRLFTAADYQGCLLELESALRDKAIATFARIPGVRHARLLFNLDSRSLINEPRWGELTNTSLERHGIAPGTICFELTELHDLTAHPEARRAVERLRAQRFLFAIDDFGTGYSGLKLLYEFPPDFIKIDRFFISSISRDHKRRLFVENAVHLAHTLGIQVVAEGVETADELTACRDIGCDLAQGFFIARPSTEIPRLSSSYSIVPATVGPSRRQSDSDSNLIRSRILQLPALHENDDMREVFELFKRHSEFSFFPVLDRTGKPLGLVCERELKRYIYSTYGRDLLSNSAYRKHLLDFLSPCPSIDINNPVERLLEAYTAADSPPGMIMTENFVYAGFISQAALLQILDSKNLAAARDQNPLTRLPGNNSIIDYVQQVLEDSCQDYCLVYFDFDHFKPFNDAYGFRIGDRAIALFADLLRKMLPTHSCFIGHVGGDDFFAGFREPDQQLVRRHVTKLLAQFKHEAQSLYDSATRDRGYLEAMSREGQLTRLPLLGCSAALLWIPSSLRESTLDDVSRVIAKLKKAAKASPVHLAEATLGAPSLAAPPPIPQSNPADEVSTARPLAASA</sequence>
<dbReference type="InterPro" id="IPR046342">
    <property type="entry name" value="CBS_dom_sf"/>
</dbReference>
<name>A0ABZ0SDG2_9GAMM</name>
<keyword evidence="1" id="KW-0129">CBS domain</keyword>
<dbReference type="Proteomes" id="UP001432180">
    <property type="component" value="Chromosome"/>
</dbReference>
<dbReference type="Gene3D" id="3.30.70.270">
    <property type="match status" value="1"/>
</dbReference>
<dbReference type="PANTHER" id="PTHR33121:SF70">
    <property type="entry name" value="SIGNALING PROTEIN YKOW"/>
    <property type="match status" value="1"/>
</dbReference>
<dbReference type="PANTHER" id="PTHR33121">
    <property type="entry name" value="CYCLIC DI-GMP PHOSPHODIESTERASE PDEF"/>
    <property type="match status" value="1"/>
</dbReference>
<dbReference type="SMART" id="SM00116">
    <property type="entry name" value="CBS"/>
    <property type="match status" value="1"/>
</dbReference>
<evidence type="ECO:0000259" key="4">
    <source>
        <dbReference type="PROSITE" id="PS50887"/>
    </source>
</evidence>
<gene>
    <name evidence="6" type="primary">cph2_15</name>
    <name evidence="6" type="ORF">Thiowin_04028</name>
</gene>
<dbReference type="Gene3D" id="3.20.20.450">
    <property type="entry name" value="EAL domain"/>
    <property type="match status" value="1"/>
</dbReference>
<dbReference type="InterPro" id="IPR000160">
    <property type="entry name" value="GGDEF_dom"/>
</dbReference>
<feature type="domain" description="GGDEF" evidence="4">
    <location>
        <begin position="450"/>
        <end position="602"/>
    </location>
</feature>
<dbReference type="Pfam" id="PF00563">
    <property type="entry name" value="EAL"/>
    <property type="match status" value="1"/>
</dbReference>
<dbReference type="SUPFAM" id="SSF141868">
    <property type="entry name" value="EAL domain-like"/>
    <property type="match status" value="1"/>
</dbReference>
<protein>
    <submittedName>
        <fullName evidence="6">Bacteriophytochrome cph2</fullName>
    </submittedName>
</protein>
<dbReference type="PROSITE" id="PS50887">
    <property type="entry name" value="GGDEF"/>
    <property type="match status" value="1"/>
</dbReference>
<feature type="region of interest" description="Disordered" evidence="2">
    <location>
        <begin position="605"/>
        <end position="634"/>
    </location>
</feature>
<evidence type="ECO:0000259" key="5">
    <source>
        <dbReference type="PROSITE" id="PS51371"/>
    </source>
</evidence>
<evidence type="ECO:0000259" key="3">
    <source>
        <dbReference type="PROSITE" id="PS50883"/>
    </source>
</evidence>
<dbReference type="CDD" id="cd01949">
    <property type="entry name" value="GGDEF"/>
    <property type="match status" value="1"/>
</dbReference>
<dbReference type="CDD" id="cd01948">
    <property type="entry name" value="EAL"/>
    <property type="match status" value="1"/>
</dbReference>
<organism evidence="6 7">
    <name type="scientific">Thiorhodovibrio winogradskyi</name>
    <dbReference type="NCBI Taxonomy" id="77007"/>
    <lineage>
        <taxon>Bacteria</taxon>
        <taxon>Pseudomonadati</taxon>
        <taxon>Pseudomonadota</taxon>
        <taxon>Gammaproteobacteria</taxon>
        <taxon>Chromatiales</taxon>
        <taxon>Chromatiaceae</taxon>
        <taxon>Thiorhodovibrio</taxon>
    </lineage>
</organism>
<dbReference type="NCBIfam" id="TIGR00254">
    <property type="entry name" value="GGDEF"/>
    <property type="match status" value="1"/>
</dbReference>
<dbReference type="Pfam" id="PF00571">
    <property type="entry name" value="CBS"/>
    <property type="match status" value="1"/>
</dbReference>
<feature type="domain" description="EAL" evidence="3">
    <location>
        <begin position="12"/>
        <end position="271"/>
    </location>
</feature>
<dbReference type="EMBL" id="CP121472">
    <property type="protein sequence ID" value="WPL18932.1"/>
    <property type="molecule type" value="Genomic_DNA"/>
</dbReference>
<dbReference type="SMART" id="SM00267">
    <property type="entry name" value="GGDEF"/>
    <property type="match status" value="1"/>
</dbReference>
<dbReference type="InterPro" id="IPR000644">
    <property type="entry name" value="CBS_dom"/>
</dbReference>
<dbReference type="InterPro" id="IPR050706">
    <property type="entry name" value="Cyclic-di-GMP_PDE-like"/>
</dbReference>
<accession>A0ABZ0SDG2</accession>
<dbReference type="PROSITE" id="PS51371">
    <property type="entry name" value="CBS"/>
    <property type="match status" value="1"/>
</dbReference>
<reference evidence="6 7" key="1">
    <citation type="journal article" date="2023" name="Microorganisms">
        <title>Thiorhodovibrio frisius and Trv. litoralis spp. nov., Two Novel Members from a Clade of Fastidious Purple Sulfur Bacteria That Exhibit Unique Red-Shifted Light-Harvesting Capabilities.</title>
        <authorList>
            <person name="Methner A."/>
            <person name="Kuzyk S.B."/>
            <person name="Petersen J."/>
            <person name="Bauer S."/>
            <person name="Brinkmann H."/>
            <person name="Sichau K."/>
            <person name="Wanner G."/>
            <person name="Wolf J."/>
            <person name="Neumann-Schaal M."/>
            <person name="Henke P."/>
            <person name="Tank M."/>
            <person name="Sproer C."/>
            <person name="Bunk B."/>
            <person name="Overmann J."/>
        </authorList>
    </citation>
    <scope>NUCLEOTIDE SEQUENCE [LARGE SCALE GENOMIC DNA]</scope>
    <source>
        <strain evidence="6 7">DSM 6702</strain>
    </source>
</reference>
<evidence type="ECO:0000256" key="2">
    <source>
        <dbReference type="SAM" id="MobiDB-lite"/>
    </source>
</evidence>
<dbReference type="Pfam" id="PF00990">
    <property type="entry name" value="GGDEF"/>
    <property type="match status" value="1"/>
</dbReference>
<dbReference type="SUPFAM" id="SSF54631">
    <property type="entry name" value="CBS-domain pair"/>
    <property type="match status" value="1"/>
</dbReference>
<dbReference type="SMART" id="SM00052">
    <property type="entry name" value="EAL"/>
    <property type="match status" value="1"/>
</dbReference>